<dbReference type="FunFam" id="1.10.8.10:FF:000050">
    <property type="entry name" value="Related to AMFR protein"/>
    <property type="match status" value="1"/>
</dbReference>
<dbReference type="AlphaFoldDB" id="A0A381L866"/>
<evidence type="ECO:0000256" key="10">
    <source>
        <dbReference type="SAM" id="MobiDB-lite"/>
    </source>
</evidence>
<keyword evidence="4" id="KW-0256">Endoplasmic reticulum</keyword>
<evidence type="ECO:0000313" key="12">
    <source>
        <dbReference type="EMBL" id="SUZ09767.1"/>
    </source>
</evidence>
<feature type="region of interest" description="Disordered" evidence="10">
    <location>
        <begin position="88"/>
        <end position="122"/>
    </location>
</feature>
<evidence type="ECO:0000256" key="3">
    <source>
        <dbReference type="ARBA" id="ARBA00022786"/>
    </source>
</evidence>
<comment type="similarity">
    <text evidence="8">Belongs to the CUE1 family.</text>
</comment>
<dbReference type="CDD" id="cd14424">
    <property type="entry name" value="CUE_Cue1p_like"/>
    <property type="match status" value="1"/>
</dbReference>
<protein>
    <recommendedName>
        <fullName evidence="9">Coupling of ubiquitin conjugation to ER degradation protein 1</fullName>
    </recommendedName>
</protein>
<evidence type="ECO:0000259" key="11">
    <source>
        <dbReference type="PROSITE" id="PS51140"/>
    </source>
</evidence>
<evidence type="ECO:0000256" key="4">
    <source>
        <dbReference type="ARBA" id="ARBA00022824"/>
    </source>
</evidence>
<keyword evidence="6" id="KW-0472">Membrane</keyword>
<evidence type="ECO:0000256" key="5">
    <source>
        <dbReference type="ARBA" id="ARBA00022989"/>
    </source>
</evidence>
<gene>
    <name evidence="12" type="ORF">BGT96224V2_LOCUS2914</name>
</gene>
<dbReference type="GO" id="GO:0005789">
    <property type="term" value="C:endoplasmic reticulum membrane"/>
    <property type="evidence" value="ECO:0007669"/>
    <property type="project" value="UniProtKB-SubCell"/>
</dbReference>
<organism evidence="12">
    <name type="scientific">Blumeria graminis f. sp. tritici 96224</name>
    <dbReference type="NCBI Taxonomy" id="1268274"/>
    <lineage>
        <taxon>Eukaryota</taxon>
        <taxon>Fungi</taxon>
        <taxon>Dikarya</taxon>
        <taxon>Ascomycota</taxon>
        <taxon>Pezizomycotina</taxon>
        <taxon>Leotiomycetes</taxon>
        <taxon>Erysiphales</taxon>
        <taxon>Erysiphaceae</taxon>
        <taxon>Blumeria</taxon>
    </lineage>
</organism>
<dbReference type="InterPro" id="IPR003892">
    <property type="entry name" value="CUE"/>
</dbReference>
<dbReference type="Gene3D" id="1.10.8.10">
    <property type="entry name" value="DNA helicase RuvA subunit, C-terminal domain"/>
    <property type="match status" value="1"/>
</dbReference>
<keyword evidence="3" id="KW-0833">Ubl conjugation pathway</keyword>
<feature type="compositionally biased region" description="Pro residues" evidence="10">
    <location>
        <begin position="94"/>
        <end position="110"/>
    </location>
</feature>
<keyword evidence="2" id="KW-0812">Transmembrane</keyword>
<feature type="domain" description="CUE" evidence="11">
    <location>
        <begin position="48"/>
        <end position="91"/>
    </location>
</feature>
<evidence type="ECO:0000256" key="9">
    <source>
        <dbReference type="ARBA" id="ARBA00072899"/>
    </source>
</evidence>
<evidence type="ECO:0000256" key="8">
    <source>
        <dbReference type="ARBA" id="ARBA00061383"/>
    </source>
</evidence>
<evidence type="ECO:0000256" key="7">
    <source>
        <dbReference type="ARBA" id="ARBA00037847"/>
    </source>
</evidence>
<accession>A0A381L866</accession>
<name>A0A381L866_BLUGR</name>
<sequence length="204" mass="22637">MAEQIISLPQLLLLLLLGGVTIRYFVYPNFVSSSPSSQQQQSSRRLRAREADIERVQQMFPQLARRSIMWDLQRNGGNVAATTERILSGRGLDTPPPSFQPILPNPPPQPSSTNTPESSASPNLITRYNLAAKITENPPPGKVADEILTEKQSSVPAWSANKADRQALLQRRREEMILAARRKMEARVAAEEAAAQRSPSTELK</sequence>
<dbReference type="OrthoDB" id="3824970at2759"/>
<evidence type="ECO:0000256" key="1">
    <source>
        <dbReference type="ARBA" id="ARBA00004586"/>
    </source>
</evidence>
<keyword evidence="5" id="KW-1133">Transmembrane helix</keyword>
<dbReference type="SMART" id="SM00546">
    <property type="entry name" value="CUE"/>
    <property type="match status" value="1"/>
</dbReference>
<dbReference type="GO" id="GO:0043130">
    <property type="term" value="F:ubiquitin binding"/>
    <property type="evidence" value="ECO:0007669"/>
    <property type="project" value="InterPro"/>
</dbReference>
<reference evidence="12" key="1">
    <citation type="submission" date="2018-07" db="EMBL/GenBank/DDBJ databases">
        <authorList>
            <person name="Quirk P.G."/>
            <person name="Krulwich T.A."/>
        </authorList>
    </citation>
    <scope>NUCLEOTIDE SEQUENCE</scope>
    <source>
        <strain evidence="12">96224</strain>
    </source>
</reference>
<dbReference type="PROSITE" id="PS51140">
    <property type="entry name" value="CUE"/>
    <property type="match status" value="1"/>
</dbReference>
<proteinExistence type="inferred from homology"/>
<dbReference type="EMBL" id="UIGY01000057">
    <property type="protein sequence ID" value="SUZ09767.1"/>
    <property type="molecule type" value="Genomic_DNA"/>
</dbReference>
<dbReference type="InterPro" id="IPR009060">
    <property type="entry name" value="UBA-like_sf"/>
</dbReference>
<dbReference type="Pfam" id="PF02845">
    <property type="entry name" value="CUE"/>
    <property type="match status" value="1"/>
</dbReference>
<comment type="subcellular location">
    <subcellularLocation>
        <location evidence="7">Endomembrane system</location>
        <topology evidence="7">Single-pass membrane protein</topology>
    </subcellularLocation>
    <subcellularLocation>
        <location evidence="1">Endoplasmic reticulum membrane</location>
    </subcellularLocation>
</comment>
<evidence type="ECO:0000256" key="6">
    <source>
        <dbReference type="ARBA" id="ARBA00023136"/>
    </source>
</evidence>
<evidence type="ECO:0000256" key="2">
    <source>
        <dbReference type="ARBA" id="ARBA00022692"/>
    </source>
</evidence>
<dbReference type="SUPFAM" id="SSF46934">
    <property type="entry name" value="UBA-like"/>
    <property type="match status" value="1"/>
</dbReference>